<sequence length="378" mass="41824">MVGCPPMKVLVVGPSWPFRGGIARTTTSLAEALANQNALAGFCVPFRQYPRWLYPGGEDRDEAACPRLPQANACFSLFDPLSWRFLRRAIKDLAPQALVLPHWTAAWAPLELFLVRQGVPVFGVVHNPFDHSGAALSRWASRAVLGRFRGFLTHAKSVAWQLSRWFPEKPLRVHPLPPPQVTPVARHQAREELGIAQDAVVFLFFGLVRPYKGLDVLLGAALLLPKDRKWTLAVAGELWGEAGELEARLGDAFWRERLVFHPQWVPEEESKLWFSAADVVVLPYRRATGSAVAAQALAYGLPLVATRTGGLEEVVEEGVNGLLVEPSDVQGLAKALEQLLDPEKRERLATGATLLGRRWSWDSYASCLLDLIREGLAV</sequence>
<evidence type="ECO:0000256" key="1">
    <source>
        <dbReference type="ARBA" id="ARBA00022676"/>
    </source>
</evidence>
<feature type="domain" description="Glycosyltransferase subfamily 4-like N-terminal" evidence="4">
    <location>
        <begin position="20"/>
        <end position="175"/>
    </location>
</feature>
<evidence type="ECO:0000259" key="3">
    <source>
        <dbReference type="Pfam" id="PF00534"/>
    </source>
</evidence>
<feature type="domain" description="Glycosyl transferase family 1" evidence="3">
    <location>
        <begin position="188"/>
        <end position="350"/>
    </location>
</feature>
<keyword evidence="1" id="KW-0328">Glycosyltransferase</keyword>
<dbReference type="SUPFAM" id="SSF53756">
    <property type="entry name" value="UDP-Glycosyltransferase/glycogen phosphorylase"/>
    <property type="match status" value="1"/>
</dbReference>
<protein>
    <submittedName>
        <fullName evidence="5">Glycosyltransferase</fullName>
    </submittedName>
</protein>
<dbReference type="InterPro" id="IPR028098">
    <property type="entry name" value="Glyco_trans_4-like_N"/>
</dbReference>
<dbReference type="GO" id="GO:0016757">
    <property type="term" value="F:glycosyltransferase activity"/>
    <property type="evidence" value="ECO:0007669"/>
    <property type="project" value="UniProtKB-KW"/>
</dbReference>
<dbReference type="EMBL" id="DSHW01000240">
    <property type="protein sequence ID" value="HEQ88402.1"/>
    <property type="molecule type" value="Genomic_DNA"/>
</dbReference>
<dbReference type="PANTHER" id="PTHR12526">
    <property type="entry name" value="GLYCOSYLTRANSFERASE"/>
    <property type="match status" value="1"/>
</dbReference>
<dbReference type="AlphaFoldDB" id="A0A7V2EF23"/>
<dbReference type="PANTHER" id="PTHR12526:SF510">
    <property type="entry name" value="D-INOSITOL 3-PHOSPHATE GLYCOSYLTRANSFERASE"/>
    <property type="match status" value="1"/>
</dbReference>
<dbReference type="InterPro" id="IPR001296">
    <property type="entry name" value="Glyco_trans_1"/>
</dbReference>
<dbReference type="CDD" id="cd03801">
    <property type="entry name" value="GT4_PimA-like"/>
    <property type="match status" value="1"/>
</dbReference>
<dbReference type="Pfam" id="PF00534">
    <property type="entry name" value="Glycos_transf_1"/>
    <property type="match status" value="1"/>
</dbReference>
<name>A0A7V2EF23_9BACT</name>
<comment type="caution">
    <text evidence="5">The sequence shown here is derived from an EMBL/GenBank/DDBJ whole genome shotgun (WGS) entry which is preliminary data.</text>
</comment>
<gene>
    <name evidence="5" type="ORF">ENP06_03210</name>
</gene>
<keyword evidence="2 5" id="KW-0808">Transferase</keyword>
<organism evidence="5">
    <name type="scientific">Thermoanaerobaculum aquaticum</name>
    <dbReference type="NCBI Taxonomy" id="1312852"/>
    <lineage>
        <taxon>Bacteria</taxon>
        <taxon>Pseudomonadati</taxon>
        <taxon>Acidobacteriota</taxon>
        <taxon>Thermoanaerobaculia</taxon>
        <taxon>Thermoanaerobaculales</taxon>
        <taxon>Thermoanaerobaculaceae</taxon>
        <taxon>Thermoanaerobaculum</taxon>
    </lineage>
</organism>
<evidence type="ECO:0000256" key="2">
    <source>
        <dbReference type="ARBA" id="ARBA00022679"/>
    </source>
</evidence>
<dbReference type="Pfam" id="PF13439">
    <property type="entry name" value="Glyco_transf_4"/>
    <property type="match status" value="1"/>
</dbReference>
<accession>A0A7V2EF23</accession>
<evidence type="ECO:0000259" key="4">
    <source>
        <dbReference type="Pfam" id="PF13439"/>
    </source>
</evidence>
<evidence type="ECO:0000313" key="5">
    <source>
        <dbReference type="EMBL" id="HEQ88402.1"/>
    </source>
</evidence>
<proteinExistence type="predicted"/>
<reference evidence="5" key="1">
    <citation type="journal article" date="2020" name="mSystems">
        <title>Genome- and Community-Level Interaction Insights into Carbon Utilization and Element Cycling Functions of Hydrothermarchaeota in Hydrothermal Sediment.</title>
        <authorList>
            <person name="Zhou Z."/>
            <person name="Liu Y."/>
            <person name="Xu W."/>
            <person name="Pan J."/>
            <person name="Luo Z.H."/>
            <person name="Li M."/>
        </authorList>
    </citation>
    <scope>NUCLEOTIDE SEQUENCE [LARGE SCALE GENOMIC DNA]</scope>
    <source>
        <strain evidence="5">SpSt-186</strain>
    </source>
</reference>
<dbReference type="Gene3D" id="3.40.50.2000">
    <property type="entry name" value="Glycogen Phosphorylase B"/>
    <property type="match status" value="2"/>
</dbReference>